<evidence type="ECO:0008006" key="2">
    <source>
        <dbReference type="Google" id="ProtNLM"/>
    </source>
</evidence>
<sequence length="339" mass="35901">MEHNVQMPNQKSRRTLLRGAVLGGTGIAAATLLSPGSAAATDSGDGLVFPGVDVVIDTSHATREAAVLLRQYFARKSAHDLDGWMSFFSRDPITYIDAVVSAGYFTWDALRDGLAQFVPTWPSDGKSYPTRILGDATSALVFFTDTAGLFGPSEIRAAGVVNFRRHKITRQIDYWDGRHFGVANTAALAAYGSGSLPDYGESTVGETAAPAMKHVVSKLAQALRHGDGAAAAELFAPAAVFEDMTAHLHIVGPRSIGTYLTDAVSLLPYAGGGTAVRHIVGSAVGGGYEWTASDSAVTRGIVGLEVDRWGRITRFTALWDGSLVDDTTLVSLGRTAIER</sequence>
<dbReference type="PROSITE" id="PS51318">
    <property type="entry name" value="TAT"/>
    <property type="match status" value="1"/>
</dbReference>
<dbReference type="SUPFAM" id="SSF54427">
    <property type="entry name" value="NTF2-like"/>
    <property type="match status" value="2"/>
</dbReference>
<dbReference type="InterPro" id="IPR006311">
    <property type="entry name" value="TAT_signal"/>
</dbReference>
<proteinExistence type="predicted"/>
<gene>
    <name evidence="1" type="ORF">OHA22_49505</name>
</gene>
<accession>A0AAU2AGH6</accession>
<name>A0AAU2AGH6_9ACTN</name>
<dbReference type="Gene3D" id="3.10.450.50">
    <property type="match status" value="2"/>
</dbReference>
<protein>
    <recommendedName>
        <fullName evidence="2">SnoaL-like domain-containing protein</fullName>
    </recommendedName>
</protein>
<evidence type="ECO:0000313" key="1">
    <source>
        <dbReference type="EMBL" id="WTT23034.1"/>
    </source>
</evidence>
<dbReference type="EMBL" id="CP108222">
    <property type="protein sequence ID" value="WTT23034.1"/>
    <property type="molecule type" value="Genomic_DNA"/>
</dbReference>
<dbReference type="AlphaFoldDB" id="A0AAU2AGH6"/>
<dbReference type="InterPro" id="IPR032710">
    <property type="entry name" value="NTF2-like_dom_sf"/>
</dbReference>
<organism evidence="1">
    <name type="scientific">Streptomyces sp. NBC_00093</name>
    <dbReference type="NCBI Taxonomy" id="2975649"/>
    <lineage>
        <taxon>Bacteria</taxon>
        <taxon>Bacillati</taxon>
        <taxon>Actinomycetota</taxon>
        <taxon>Actinomycetes</taxon>
        <taxon>Kitasatosporales</taxon>
        <taxon>Streptomycetaceae</taxon>
        <taxon>Streptomyces</taxon>
    </lineage>
</organism>
<reference evidence="1" key="1">
    <citation type="submission" date="2022-10" db="EMBL/GenBank/DDBJ databases">
        <title>The complete genomes of actinobacterial strains from the NBC collection.</title>
        <authorList>
            <person name="Joergensen T.S."/>
            <person name="Alvarez Arevalo M."/>
            <person name="Sterndorff E.B."/>
            <person name="Faurdal D."/>
            <person name="Vuksanovic O."/>
            <person name="Mourched A.-S."/>
            <person name="Charusanti P."/>
            <person name="Shaw S."/>
            <person name="Blin K."/>
            <person name="Weber T."/>
        </authorList>
    </citation>
    <scope>NUCLEOTIDE SEQUENCE</scope>
    <source>
        <strain evidence="1">NBC_00093</strain>
    </source>
</reference>